<proteinExistence type="predicted"/>
<dbReference type="GeneID" id="138929065"/>
<evidence type="ECO:0000313" key="3">
    <source>
        <dbReference type="RefSeq" id="XP_070143999.1"/>
    </source>
</evidence>
<reference evidence="3 4" key="1">
    <citation type="submission" date="2025-05" db="UniProtKB">
        <authorList>
            <consortium name="RefSeq"/>
        </authorList>
    </citation>
    <scope>IDENTIFICATION</scope>
    <source>
        <strain evidence="3 4">14028-0561.14</strain>
        <tissue evidence="3 4">Whole fly</tissue>
    </source>
</reference>
<dbReference type="RefSeq" id="XP_070143999.1">
    <property type="nucleotide sequence ID" value="XM_070287898.1"/>
</dbReference>
<gene>
    <name evidence="3 4" type="primary">LOC138929065</name>
</gene>
<organism evidence="2 4">
    <name type="scientific">Drosophila kikkawai</name>
    <name type="common">Fruit fly</name>
    <dbReference type="NCBI Taxonomy" id="30033"/>
    <lineage>
        <taxon>Eukaryota</taxon>
        <taxon>Metazoa</taxon>
        <taxon>Ecdysozoa</taxon>
        <taxon>Arthropoda</taxon>
        <taxon>Hexapoda</taxon>
        <taxon>Insecta</taxon>
        <taxon>Pterygota</taxon>
        <taxon>Neoptera</taxon>
        <taxon>Endopterygota</taxon>
        <taxon>Diptera</taxon>
        <taxon>Brachycera</taxon>
        <taxon>Muscomorpha</taxon>
        <taxon>Ephydroidea</taxon>
        <taxon>Drosophilidae</taxon>
        <taxon>Drosophila</taxon>
        <taxon>Sophophora</taxon>
    </lineage>
</organism>
<accession>A0ABM4GMR1</accession>
<dbReference type="RefSeq" id="XP_070144000.1">
    <property type="nucleotide sequence ID" value="XM_070287899.1"/>
</dbReference>
<name>A0ABM4GMR1_DROKI</name>
<dbReference type="Proteomes" id="UP001652661">
    <property type="component" value="Chromosome X"/>
</dbReference>
<keyword evidence="2" id="KW-1185">Reference proteome</keyword>
<feature type="region of interest" description="Disordered" evidence="1">
    <location>
        <begin position="1"/>
        <end position="32"/>
    </location>
</feature>
<evidence type="ECO:0000256" key="1">
    <source>
        <dbReference type="SAM" id="MobiDB-lite"/>
    </source>
</evidence>
<evidence type="ECO:0000313" key="4">
    <source>
        <dbReference type="RefSeq" id="XP_070144000.1"/>
    </source>
</evidence>
<protein>
    <submittedName>
        <fullName evidence="3 4">Uncharacterized protein</fullName>
    </submittedName>
</protein>
<evidence type="ECO:0000313" key="2">
    <source>
        <dbReference type="Proteomes" id="UP001652661"/>
    </source>
</evidence>
<sequence>MTQMIGIKGAANGPVSETESSIKKKTEDETNEAGEYNGSVLRIYFLFKKEIEQASRYHQRDSEIREKSRRLRRINPRRNLDKLQKLRCKCSYSHMYSQRYRYKYS</sequence>